<name>A0ABQ9Z1R5_9CRUS</name>
<evidence type="ECO:0000313" key="1">
    <source>
        <dbReference type="EMBL" id="KAK4006753.1"/>
    </source>
</evidence>
<comment type="caution">
    <text evidence="1">The sequence shown here is derived from an EMBL/GenBank/DDBJ whole genome shotgun (WGS) entry which is preliminary data.</text>
</comment>
<protein>
    <submittedName>
        <fullName evidence="1">Uncharacterized protein</fullName>
    </submittedName>
</protein>
<accession>A0ABQ9Z1R5</accession>
<reference evidence="1 2" key="1">
    <citation type="journal article" date="2023" name="Nucleic Acids Res.">
        <title>The hologenome of Daphnia magna reveals possible DNA methylation and microbiome-mediated evolution of the host genome.</title>
        <authorList>
            <person name="Chaturvedi A."/>
            <person name="Li X."/>
            <person name="Dhandapani V."/>
            <person name="Marshall H."/>
            <person name="Kissane S."/>
            <person name="Cuenca-Cambronero M."/>
            <person name="Asole G."/>
            <person name="Calvet F."/>
            <person name="Ruiz-Romero M."/>
            <person name="Marangio P."/>
            <person name="Guigo R."/>
            <person name="Rago D."/>
            <person name="Mirbahai L."/>
            <person name="Eastwood N."/>
            <person name="Colbourne J.K."/>
            <person name="Zhou J."/>
            <person name="Mallon E."/>
            <person name="Orsini L."/>
        </authorList>
    </citation>
    <scope>NUCLEOTIDE SEQUENCE [LARGE SCALE GENOMIC DNA]</scope>
    <source>
        <strain evidence="1">LRV0_1</strain>
    </source>
</reference>
<gene>
    <name evidence="1" type="ORF">OUZ56_011911</name>
</gene>
<keyword evidence="2" id="KW-1185">Reference proteome</keyword>
<organism evidence="1 2">
    <name type="scientific">Daphnia magna</name>
    <dbReference type="NCBI Taxonomy" id="35525"/>
    <lineage>
        <taxon>Eukaryota</taxon>
        <taxon>Metazoa</taxon>
        <taxon>Ecdysozoa</taxon>
        <taxon>Arthropoda</taxon>
        <taxon>Crustacea</taxon>
        <taxon>Branchiopoda</taxon>
        <taxon>Diplostraca</taxon>
        <taxon>Cladocera</taxon>
        <taxon>Anomopoda</taxon>
        <taxon>Daphniidae</taxon>
        <taxon>Daphnia</taxon>
    </lineage>
</organism>
<sequence>MVSIVSYPGIHIPLIPIDREDEDLTQQDYPNLESFTELDFNNNTKHIAKIAEKLEQALNVSDDI</sequence>
<dbReference type="Proteomes" id="UP001234178">
    <property type="component" value="Unassembled WGS sequence"/>
</dbReference>
<proteinExistence type="predicted"/>
<evidence type="ECO:0000313" key="2">
    <source>
        <dbReference type="Proteomes" id="UP001234178"/>
    </source>
</evidence>
<dbReference type="EMBL" id="JAOYFB010000002">
    <property type="protein sequence ID" value="KAK4006753.1"/>
    <property type="molecule type" value="Genomic_DNA"/>
</dbReference>